<name>A0AAD8N044_9APIA</name>
<feature type="transmembrane region" description="Helical" evidence="1">
    <location>
        <begin position="22"/>
        <end position="46"/>
    </location>
</feature>
<sequence length="124" mass="13513">MGLKYGSILANYVKKSKKFHGYIKILATVPPSAALLLLLTTAYCLTMKKKRGLARRRQEGIGLFRSNRNRTMSVHGTLEGEEFGGTGTSTVDVKLFPLSTIILATDNFSLDHKGGQGGFGSVYK</sequence>
<dbReference type="Gene3D" id="3.30.200.20">
    <property type="entry name" value="Phosphorylase Kinase, domain 1"/>
    <property type="match status" value="1"/>
</dbReference>
<evidence type="ECO:0000256" key="1">
    <source>
        <dbReference type="SAM" id="Phobius"/>
    </source>
</evidence>
<organism evidence="2 3">
    <name type="scientific">Heracleum sosnowskyi</name>
    <dbReference type="NCBI Taxonomy" id="360622"/>
    <lineage>
        <taxon>Eukaryota</taxon>
        <taxon>Viridiplantae</taxon>
        <taxon>Streptophyta</taxon>
        <taxon>Embryophyta</taxon>
        <taxon>Tracheophyta</taxon>
        <taxon>Spermatophyta</taxon>
        <taxon>Magnoliopsida</taxon>
        <taxon>eudicotyledons</taxon>
        <taxon>Gunneridae</taxon>
        <taxon>Pentapetalae</taxon>
        <taxon>asterids</taxon>
        <taxon>campanulids</taxon>
        <taxon>Apiales</taxon>
        <taxon>Apiaceae</taxon>
        <taxon>Apioideae</taxon>
        <taxon>apioid superclade</taxon>
        <taxon>Tordylieae</taxon>
        <taxon>Tordyliinae</taxon>
        <taxon>Heracleum</taxon>
    </lineage>
</organism>
<proteinExistence type="predicted"/>
<dbReference type="Proteomes" id="UP001237642">
    <property type="component" value="Unassembled WGS sequence"/>
</dbReference>
<keyword evidence="1" id="KW-1133">Transmembrane helix</keyword>
<accession>A0AAD8N044</accession>
<dbReference type="EMBL" id="JAUIZM010000004">
    <property type="protein sequence ID" value="KAK1391201.1"/>
    <property type="molecule type" value="Genomic_DNA"/>
</dbReference>
<gene>
    <name evidence="2" type="ORF">POM88_019379</name>
</gene>
<comment type="caution">
    <text evidence="2">The sequence shown here is derived from an EMBL/GenBank/DDBJ whole genome shotgun (WGS) entry which is preliminary data.</text>
</comment>
<keyword evidence="1" id="KW-0472">Membrane</keyword>
<dbReference type="AlphaFoldDB" id="A0AAD8N044"/>
<evidence type="ECO:0000313" key="3">
    <source>
        <dbReference type="Proteomes" id="UP001237642"/>
    </source>
</evidence>
<reference evidence="2" key="2">
    <citation type="submission" date="2023-05" db="EMBL/GenBank/DDBJ databases">
        <authorList>
            <person name="Schelkunov M.I."/>
        </authorList>
    </citation>
    <scope>NUCLEOTIDE SEQUENCE</scope>
    <source>
        <strain evidence="2">Hsosn_3</strain>
        <tissue evidence="2">Leaf</tissue>
    </source>
</reference>
<protein>
    <submittedName>
        <fullName evidence="2">Uncharacterized protein</fullName>
    </submittedName>
</protein>
<keyword evidence="1" id="KW-0812">Transmembrane</keyword>
<reference evidence="2" key="1">
    <citation type="submission" date="2023-02" db="EMBL/GenBank/DDBJ databases">
        <title>Genome of toxic invasive species Heracleum sosnowskyi carries increased number of genes despite the absence of recent whole-genome duplications.</title>
        <authorList>
            <person name="Schelkunov M."/>
            <person name="Shtratnikova V."/>
            <person name="Makarenko M."/>
            <person name="Klepikova A."/>
            <person name="Omelchenko D."/>
            <person name="Novikova G."/>
            <person name="Obukhova E."/>
            <person name="Bogdanov V."/>
            <person name="Penin A."/>
            <person name="Logacheva M."/>
        </authorList>
    </citation>
    <scope>NUCLEOTIDE SEQUENCE</scope>
    <source>
        <strain evidence="2">Hsosn_3</strain>
        <tissue evidence="2">Leaf</tissue>
    </source>
</reference>
<keyword evidence="3" id="KW-1185">Reference proteome</keyword>
<evidence type="ECO:0000313" key="2">
    <source>
        <dbReference type="EMBL" id="KAK1391201.1"/>
    </source>
</evidence>